<dbReference type="EMBL" id="JYFN01000004">
    <property type="protein sequence ID" value="KJE24843.1"/>
    <property type="molecule type" value="Genomic_DNA"/>
</dbReference>
<name>A0A0D8BKS4_9ACTN</name>
<feature type="region of interest" description="Disordered" evidence="1">
    <location>
        <begin position="93"/>
        <end position="118"/>
    </location>
</feature>
<dbReference type="Proteomes" id="UP000032545">
    <property type="component" value="Unassembled WGS sequence"/>
</dbReference>
<reference evidence="2 3" key="2">
    <citation type="journal article" date="2016" name="Genome Announc.">
        <title>Permanent Draft Genome Sequences for Two Variants of Frankia sp. Strain CpI1, the First Frankia Strain Isolated from Root Nodules of Comptonia peregrina.</title>
        <authorList>
            <person name="Oshone R."/>
            <person name="Hurst S.G.IV."/>
            <person name="Abebe-Akele F."/>
            <person name="Simpson S."/>
            <person name="Morris K."/>
            <person name="Thomas W.K."/>
            <person name="Tisa L.S."/>
        </authorList>
    </citation>
    <scope>NUCLEOTIDE SEQUENCE [LARGE SCALE GENOMIC DNA]</scope>
    <source>
        <strain evidence="3">CpI1-S</strain>
    </source>
</reference>
<accession>A0A0D8BKS4</accession>
<feature type="compositionally biased region" description="Pro residues" evidence="1">
    <location>
        <begin position="106"/>
        <end position="118"/>
    </location>
</feature>
<sequence length="118" mass="11997">MWGTEPELLVVLEGAGRADGPLATLAEFGPVTSQLPPRLALLAVPASRAAELGACAGVRGVFVDGVPPALRETLSPAEALFVDGWLARRSAKDRPAEGLPWDAPGASPPDPPPGSVVG</sequence>
<proteinExistence type="predicted"/>
<dbReference type="AlphaFoldDB" id="A0A0D8BKS4"/>
<evidence type="ECO:0000313" key="2">
    <source>
        <dbReference type="EMBL" id="KJE24843.1"/>
    </source>
</evidence>
<evidence type="ECO:0000313" key="3">
    <source>
        <dbReference type="Proteomes" id="UP000032545"/>
    </source>
</evidence>
<dbReference type="RefSeq" id="WP_044883618.1">
    <property type="nucleotide sequence ID" value="NZ_JYFN01000004.1"/>
</dbReference>
<protein>
    <submittedName>
        <fullName evidence="2">Uncharacterized protein</fullName>
    </submittedName>
</protein>
<comment type="caution">
    <text evidence="2">The sequence shown here is derived from an EMBL/GenBank/DDBJ whole genome shotgun (WGS) entry which is preliminary data.</text>
</comment>
<reference evidence="3" key="1">
    <citation type="submission" date="2015-02" db="EMBL/GenBank/DDBJ databases">
        <title>Draft Genome of Frankia sp. CpI1-S.</title>
        <authorList>
            <person name="Oshone R.T."/>
            <person name="Ngom M."/>
            <person name="Ghodhbane-Gtari F."/>
            <person name="Gtari M."/>
            <person name="Morris K."/>
            <person name="Thomas K."/>
            <person name="Sen A."/>
            <person name="Tisa L.S."/>
        </authorList>
    </citation>
    <scope>NUCLEOTIDE SEQUENCE [LARGE SCALE GENOMIC DNA]</scope>
    <source>
        <strain evidence="3">CpI1-S</strain>
    </source>
</reference>
<keyword evidence="3" id="KW-1185">Reference proteome</keyword>
<dbReference type="OrthoDB" id="3213642at2"/>
<organism evidence="2 3">
    <name type="scientific">Frankia torreyi</name>
    <dbReference type="NCBI Taxonomy" id="1856"/>
    <lineage>
        <taxon>Bacteria</taxon>
        <taxon>Bacillati</taxon>
        <taxon>Actinomycetota</taxon>
        <taxon>Actinomycetes</taxon>
        <taxon>Frankiales</taxon>
        <taxon>Frankiaceae</taxon>
        <taxon>Frankia</taxon>
    </lineage>
</organism>
<gene>
    <name evidence="2" type="ORF">FF36_00850</name>
</gene>
<dbReference type="PATRIC" id="fig|1502723.3.peg.3424"/>
<evidence type="ECO:0000256" key="1">
    <source>
        <dbReference type="SAM" id="MobiDB-lite"/>
    </source>
</evidence>